<name>W9CL05_SCLBF</name>
<comment type="subcellular location">
    <subcellularLocation>
        <location evidence="1">Membrane</location>
    </subcellularLocation>
</comment>
<dbReference type="InterPro" id="IPR029044">
    <property type="entry name" value="Nucleotide-diphossugar_trans"/>
</dbReference>
<evidence type="ECO:0000256" key="8">
    <source>
        <dbReference type="SAM" id="Coils"/>
    </source>
</evidence>
<dbReference type="Proteomes" id="UP000019487">
    <property type="component" value="Unassembled WGS sequence"/>
</dbReference>
<dbReference type="InterPro" id="IPR052427">
    <property type="entry name" value="Glycosyltrans_GT2/GT47"/>
</dbReference>
<gene>
    <name evidence="10" type="ORF">SBOR_4301</name>
</gene>
<keyword evidence="4 9" id="KW-0812">Transmembrane</keyword>
<evidence type="ECO:0000256" key="9">
    <source>
        <dbReference type="SAM" id="Phobius"/>
    </source>
</evidence>
<keyword evidence="3 10" id="KW-0808">Transferase</keyword>
<dbReference type="STRING" id="1432307.W9CL05"/>
<evidence type="ECO:0000256" key="4">
    <source>
        <dbReference type="ARBA" id="ARBA00022692"/>
    </source>
</evidence>
<organism evidence="10 11">
    <name type="scientific">Sclerotinia borealis (strain F-4128)</name>
    <dbReference type="NCBI Taxonomy" id="1432307"/>
    <lineage>
        <taxon>Eukaryota</taxon>
        <taxon>Fungi</taxon>
        <taxon>Dikarya</taxon>
        <taxon>Ascomycota</taxon>
        <taxon>Pezizomycotina</taxon>
        <taxon>Leotiomycetes</taxon>
        <taxon>Helotiales</taxon>
        <taxon>Sclerotiniaceae</taxon>
        <taxon>Sclerotinia</taxon>
    </lineage>
</organism>
<dbReference type="HOGENOM" id="CLU_019940_2_1_1"/>
<dbReference type="SUPFAM" id="SSF53448">
    <property type="entry name" value="Nucleotide-diphospho-sugar transferases"/>
    <property type="match status" value="1"/>
</dbReference>
<dbReference type="AlphaFoldDB" id="W9CL05"/>
<feature type="transmembrane region" description="Helical" evidence="9">
    <location>
        <begin position="497"/>
        <end position="517"/>
    </location>
</feature>
<dbReference type="OrthoDB" id="2849215at2759"/>
<dbReference type="GO" id="GO:0016020">
    <property type="term" value="C:membrane"/>
    <property type="evidence" value="ECO:0007669"/>
    <property type="project" value="UniProtKB-SubCell"/>
</dbReference>
<feature type="transmembrane region" description="Helical" evidence="9">
    <location>
        <begin position="175"/>
        <end position="195"/>
    </location>
</feature>
<evidence type="ECO:0000313" key="11">
    <source>
        <dbReference type="Proteomes" id="UP000019487"/>
    </source>
</evidence>
<feature type="transmembrane region" description="Helical" evidence="9">
    <location>
        <begin position="112"/>
        <end position="131"/>
    </location>
</feature>
<feature type="transmembrane region" description="Helical" evidence="9">
    <location>
        <begin position="72"/>
        <end position="92"/>
    </location>
</feature>
<feature type="transmembrane region" description="Helical" evidence="9">
    <location>
        <begin position="41"/>
        <end position="60"/>
    </location>
</feature>
<proteinExistence type="predicted"/>
<comment type="caution">
    <text evidence="10">The sequence shown here is derived from an EMBL/GenBank/DDBJ whole genome shotgun (WGS) entry which is preliminary data.</text>
</comment>
<dbReference type="PANTHER" id="PTHR47844:SF1">
    <property type="entry name" value="EXOSTOSIN-LIKE 2"/>
    <property type="match status" value="1"/>
</dbReference>
<evidence type="ECO:0000256" key="7">
    <source>
        <dbReference type="ARBA" id="ARBA00023180"/>
    </source>
</evidence>
<evidence type="ECO:0000256" key="3">
    <source>
        <dbReference type="ARBA" id="ARBA00022679"/>
    </source>
</evidence>
<reference evidence="10 11" key="1">
    <citation type="journal article" date="2014" name="Genome Announc.">
        <title>Draft genome sequence of Sclerotinia borealis, a psychrophilic plant pathogenic fungus.</title>
        <authorList>
            <person name="Mardanov A.V."/>
            <person name="Beletsky A.V."/>
            <person name="Kadnikov V.V."/>
            <person name="Ignatov A.N."/>
            <person name="Ravin N.V."/>
        </authorList>
    </citation>
    <scope>NUCLEOTIDE SEQUENCE [LARGE SCALE GENOMIC DNA]</scope>
    <source>
        <strain evidence="11">F-4157</strain>
    </source>
</reference>
<dbReference type="Pfam" id="PF13641">
    <property type="entry name" value="Glyco_tranf_2_3"/>
    <property type="match status" value="1"/>
</dbReference>
<protein>
    <submittedName>
        <fullName evidence="10">Glycosyltransferase family 2 protein</fullName>
    </submittedName>
</protein>
<evidence type="ECO:0000256" key="1">
    <source>
        <dbReference type="ARBA" id="ARBA00004370"/>
    </source>
</evidence>
<evidence type="ECO:0000313" key="10">
    <source>
        <dbReference type="EMBL" id="ESZ95304.1"/>
    </source>
</evidence>
<evidence type="ECO:0000256" key="2">
    <source>
        <dbReference type="ARBA" id="ARBA00022676"/>
    </source>
</evidence>
<dbReference type="Gene3D" id="3.90.550.10">
    <property type="entry name" value="Spore Coat Polysaccharide Biosynthesis Protein SpsA, Chain A"/>
    <property type="match status" value="1"/>
</dbReference>
<dbReference type="PANTHER" id="PTHR47844">
    <property type="entry name" value="SYNTHASE CPS1, PUTATIVE (AFU_ORTHOLOGUE AFUA_7G02500)-RELATED"/>
    <property type="match status" value="1"/>
</dbReference>
<keyword evidence="2" id="KW-0328">Glycosyltransferase</keyword>
<keyword evidence="11" id="KW-1185">Reference proteome</keyword>
<feature type="transmembrane region" description="Helical" evidence="9">
    <location>
        <begin position="143"/>
        <end position="163"/>
    </location>
</feature>
<evidence type="ECO:0000256" key="6">
    <source>
        <dbReference type="ARBA" id="ARBA00023136"/>
    </source>
</evidence>
<accession>W9CL05</accession>
<dbReference type="EMBL" id="AYSA01000193">
    <property type="protein sequence ID" value="ESZ95304.1"/>
    <property type="molecule type" value="Genomic_DNA"/>
</dbReference>
<feature type="transmembrane region" description="Helical" evidence="9">
    <location>
        <begin position="555"/>
        <end position="578"/>
    </location>
</feature>
<feature type="coiled-coil region" evidence="8">
    <location>
        <begin position="17"/>
        <end position="44"/>
    </location>
</feature>
<evidence type="ECO:0000256" key="5">
    <source>
        <dbReference type="ARBA" id="ARBA00022989"/>
    </source>
</evidence>
<keyword evidence="6 9" id="KW-0472">Membrane</keyword>
<keyword evidence="7" id="KW-0325">Glycoprotein</keyword>
<dbReference type="GO" id="GO:0016757">
    <property type="term" value="F:glycosyltransferase activity"/>
    <property type="evidence" value="ECO:0007669"/>
    <property type="project" value="UniProtKB-KW"/>
</dbReference>
<sequence>MSNSTLKFGFQEAPHILREGAAILNKAKEAEQNLQEEISNFLLQTLAAIHNFIGWAFWMIPWTIISLFKTSVVLLSSIPWAILSFLIAPFHLVSSIPKYIQLLFRFTLNQALASIGSIALAVWDFFSLMVLRTSKFGRGIEALRSFFFSPPIFSIILIILSTLEPVRDLFSTLGNFFYSSPWSAAFVFLFVFKFLKTFVHLFSYNFLSAYKVPTLHPSVLPSDVTVIIPSVGDFGEEFTETVLSILDNNPAKIIISTVGTHKLIQSRRVIEGILRIQRLPGRKIEVVAIHQPNKRAQCVHASLTVATDIIAYADDHVFWPPTFLRSVLAEFEDFNVGIVGTCKRVIRQPGDNWSDSIRNFLACLYLDRHNYEMTSTYNLDGGVWVISERTNLIRTDIVQSLEYRQKYLSETFLGAGPVNCDDDNFTTRYMVNHGWKTVFHNRPEAMIRTTLGTTGGWLKFSQQLIRWAPSIWRSHSKSLFVDGRCWKDYPWTSYSMFFSNLINISIIYDPLLFLTLFNSEFYTDDNHAGAYLFWALFLSRLVKPWPYYMRHKTEMWWAVPVEFLFGYIHGAFRLLALLTCRDISSAGRDLAANMAAVR</sequence>
<keyword evidence="5 9" id="KW-1133">Transmembrane helix</keyword>
<keyword evidence="8" id="KW-0175">Coiled coil</keyword>